<evidence type="ECO:0000313" key="4">
    <source>
        <dbReference type="EMBL" id="KAK7273249.1"/>
    </source>
</evidence>
<gene>
    <name evidence="4" type="ORF">RIF29_14298</name>
</gene>
<evidence type="ECO:0000313" key="5">
    <source>
        <dbReference type="Proteomes" id="UP001372338"/>
    </source>
</evidence>
<organism evidence="4 5">
    <name type="scientific">Crotalaria pallida</name>
    <name type="common">Smooth rattlebox</name>
    <name type="synonym">Crotalaria striata</name>
    <dbReference type="NCBI Taxonomy" id="3830"/>
    <lineage>
        <taxon>Eukaryota</taxon>
        <taxon>Viridiplantae</taxon>
        <taxon>Streptophyta</taxon>
        <taxon>Embryophyta</taxon>
        <taxon>Tracheophyta</taxon>
        <taxon>Spermatophyta</taxon>
        <taxon>Magnoliopsida</taxon>
        <taxon>eudicotyledons</taxon>
        <taxon>Gunneridae</taxon>
        <taxon>Pentapetalae</taxon>
        <taxon>rosids</taxon>
        <taxon>fabids</taxon>
        <taxon>Fabales</taxon>
        <taxon>Fabaceae</taxon>
        <taxon>Papilionoideae</taxon>
        <taxon>50 kb inversion clade</taxon>
        <taxon>genistoids sensu lato</taxon>
        <taxon>core genistoids</taxon>
        <taxon>Crotalarieae</taxon>
        <taxon>Crotalaria</taxon>
    </lineage>
</organism>
<dbReference type="Pfam" id="PF26581">
    <property type="entry name" value="WIT1_2_N"/>
    <property type="match status" value="1"/>
</dbReference>
<keyword evidence="5" id="KW-1185">Reference proteome</keyword>
<dbReference type="InterPro" id="IPR058610">
    <property type="entry name" value="WIT1_2_N"/>
</dbReference>
<dbReference type="AlphaFoldDB" id="A0AAN9ICM1"/>
<dbReference type="PANTHER" id="PTHR35705:SF1">
    <property type="entry name" value="WPP DOMAIN-INTERACTING TAIL-ANCHORED PROTEIN 1"/>
    <property type="match status" value="1"/>
</dbReference>
<evidence type="ECO:0000259" key="3">
    <source>
        <dbReference type="Pfam" id="PF26581"/>
    </source>
</evidence>
<keyword evidence="2" id="KW-1133">Transmembrane helix</keyword>
<evidence type="ECO:0000256" key="1">
    <source>
        <dbReference type="SAM" id="Coils"/>
    </source>
</evidence>
<proteinExistence type="predicted"/>
<accession>A0AAN9ICM1</accession>
<feature type="coiled-coil region" evidence="1">
    <location>
        <begin position="291"/>
        <end position="381"/>
    </location>
</feature>
<dbReference type="InterPro" id="IPR039976">
    <property type="entry name" value="WIT1/WIT2"/>
</dbReference>
<protein>
    <recommendedName>
        <fullName evidence="3">WIT1/2 N-terminal helical bundle domain-containing protein</fullName>
    </recommendedName>
</protein>
<evidence type="ECO:0000256" key="2">
    <source>
        <dbReference type="SAM" id="Phobius"/>
    </source>
</evidence>
<feature type="domain" description="WIT1/2 N-terminal helical bundle" evidence="3">
    <location>
        <begin position="29"/>
        <end position="161"/>
    </location>
</feature>
<keyword evidence="2" id="KW-0812">Transmembrane</keyword>
<dbReference type="PANTHER" id="PTHR35705">
    <property type="entry name" value="WPP DOMAIN-INTERACTING TAIL-ANCHORED PROTEIN 1"/>
    <property type="match status" value="1"/>
</dbReference>
<keyword evidence="2" id="KW-0472">Membrane</keyword>
<name>A0AAN9ICM1_CROPI</name>
<comment type="caution">
    <text evidence="4">The sequence shown here is derived from an EMBL/GenBank/DDBJ whole genome shotgun (WGS) entry which is preliminary data.</text>
</comment>
<feature type="transmembrane region" description="Helical" evidence="2">
    <location>
        <begin position="592"/>
        <end position="610"/>
    </location>
</feature>
<reference evidence="4 5" key="1">
    <citation type="submission" date="2024-01" db="EMBL/GenBank/DDBJ databases">
        <title>The genomes of 5 underutilized Papilionoideae crops provide insights into root nodulation and disease resistanc.</title>
        <authorList>
            <person name="Yuan L."/>
        </authorList>
    </citation>
    <scope>NUCLEOTIDE SEQUENCE [LARGE SCALE GENOMIC DNA]</scope>
    <source>
        <strain evidence="4">ZHUSHIDOU_FW_LH</strain>
        <tissue evidence="4">Leaf</tissue>
    </source>
</reference>
<sequence length="616" mass="69426">MDTQSGEEDVNIDVGDELVSSSEVEAIGYDVGIGVACFSEKVSNLNIFVMRLETLEGELEALVLEKNDDDDDVDIDSVVEKVLEFDLLCGVLDSEVGELDVFLDTLVAEIADSRERMLFLSSENSHCQEKLLHDEQCLMQSEEQLCEIKKQRASFQRTLSTCKREENANAEADEIVREDDQSLNESTMIKMQTIEDQRQILRMLEKSLASEMDLEKNVSDSRQIEEKLKQRVVSLEQELNLMEEEASDVCERWFEADNASETLMGISKGLLGRLQISQFNLIGLSQRESELRAKLENAPSLEKQLKESECQLLNMKASADEYQRLYNVKCSEIIYMENLIDELKENASNAESRANTAEAECKLLKESNTELSNELTHLKDAGVTSETVESLERQLKESDLQLLHALASAEASQEKQGMLYSTINDMEHVIKDLKSKVSKSESQADSAEEKCIMLSESNAELNEEVNFLRSRLECLEGSLHQVENAKVATAKDISKQIKIFKTLVTQLAVERERLYKQLSFLASENKILVLKLKQTCKDPSQEVCPTSVTGHEVDRTWKNLSANDNELESADSIPDAGTVRRIDAGVLSFKRLFISAVLVLLISAVTFWYLNDGMLM</sequence>
<feature type="coiled-coil region" evidence="1">
    <location>
        <begin position="423"/>
        <end position="485"/>
    </location>
</feature>
<dbReference type="EMBL" id="JAYWIO010000003">
    <property type="protein sequence ID" value="KAK7273249.1"/>
    <property type="molecule type" value="Genomic_DNA"/>
</dbReference>
<feature type="coiled-coil region" evidence="1">
    <location>
        <begin position="218"/>
        <end position="252"/>
    </location>
</feature>
<keyword evidence="1" id="KW-0175">Coiled coil</keyword>
<dbReference type="Proteomes" id="UP001372338">
    <property type="component" value="Unassembled WGS sequence"/>
</dbReference>